<gene>
    <name evidence="11" type="primary">dsbC</name>
    <name evidence="10" type="ORF">C0W81_08170</name>
    <name evidence="11" type="ORF">PAQU9191_03069</name>
</gene>
<evidence type="ECO:0000256" key="7">
    <source>
        <dbReference type="RuleBase" id="RU364038"/>
    </source>
</evidence>
<dbReference type="GO" id="GO:0016853">
    <property type="term" value="F:isomerase activity"/>
    <property type="evidence" value="ECO:0007669"/>
    <property type="project" value="UniProtKB-KW"/>
</dbReference>
<evidence type="ECO:0000256" key="5">
    <source>
        <dbReference type="ARBA" id="ARBA00023157"/>
    </source>
</evidence>
<dbReference type="Proteomes" id="UP000196485">
    <property type="component" value="Unassembled WGS sequence"/>
</dbReference>
<dbReference type="InterPro" id="IPR009094">
    <property type="entry name" value="DiS-bond_isomerase_DsbC/G_N_sf"/>
</dbReference>
<dbReference type="PANTHER" id="PTHR35272">
    <property type="entry name" value="THIOL:DISULFIDE INTERCHANGE PROTEIN DSBC-RELATED"/>
    <property type="match status" value="1"/>
</dbReference>
<dbReference type="Gene3D" id="3.10.450.70">
    <property type="entry name" value="Disulphide bond isomerase, DsbC/G, N-terminal"/>
    <property type="match status" value="1"/>
</dbReference>
<comment type="function">
    <text evidence="7">Required for disulfide bond formation in some periplasmic proteins. Acts by transferring its disulfide bond to other proteins and is reduced in the process.</text>
</comment>
<keyword evidence="4 7" id="KW-0574">Periplasm</keyword>
<dbReference type="InterPro" id="IPR018950">
    <property type="entry name" value="DiS-bond_isomerase_DsbC/G_N"/>
</dbReference>
<organism evidence="10 13">
    <name type="scientific">Photobacterium aquimaris</name>
    <dbReference type="NCBI Taxonomy" id="512643"/>
    <lineage>
        <taxon>Bacteria</taxon>
        <taxon>Pseudomonadati</taxon>
        <taxon>Pseudomonadota</taxon>
        <taxon>Gammaproteobacteria</taxon>
        <taxon>Vibrionales</taxon>
        <taxon>Vibrionaceae</taxon>
        <taxon>Photobacterium</taxon>
    </lineage>
</organism>
<feature type="domain" description="Disulphide bond isomerase DsbC/G N-terminal" evidence="8">
    <location>
        <begin position="21"/>
        <end position="88"/>
    </location>
</feature>
<comment type="similarity">
    <text evidence="2 7">Belongs to the thioredoxin family. DsbC subfamily.</text>
</comment>
<dbReference type="Pfam" id="PF13098">
    <property type="entry name" value="Thioredoxin_2"/>
    <property type="match status" value="1"/>
</dbReference>
<evidence type="ECO:0000313" key="13">
    <source>
        <dbReference type="Proteomes" id="UP000241858"/>
    </source>
</evidence>
<dbReference type="CDD" id="cd03020">
    <property type="entry name" value="DsbA_DsbC_DsbG"/>
    <property type="match status" value="1"/>
</dbReference>
<sequence length="243" mass="26285">MHFIRRTVLATAVALTAFSAVAKPDVAAITKQLSNIGLTPSSITASPMAGVNEVVTERGVVYASDDGQYFLAGHLYQNTGVEPINLTEQKMAQLNKAKLAGMDKDMIVYPAKNEKYVVTVFTDTSCGYCRKLHNEMQGYNDAGITVRYLAFPRGGERSSNFSQMSAIWGAKDRAKAMHDAKNGTFDESKITPRPDLVMEQYQLGVAMGVNGTPAIVLEDGTMIPGYQPPAALLQLLDSKAKAN</sequence>
<evidence type="ECO:0000259" key="8">
    <source>
        <dbReference type="Pfam" id="PF10411"/>
    </source>
</evidence>
<dbReference type="RefSeq" id="WP_060997639.1">
    <property type="nucleotide sequence ID" value="NZ_FYAH01000007.1"/>
</dbReference>
<dbReference type="InterPro" id="IPR036249">
    <property type="entry name" value="Thioredoxin-like_sf"/>
</dbReference>
<comment type="subcellular location">
    <subcellularLocation>
        <location evidence="1 7">Periplasm</location>
    </subcellularLocation>
</comment>
<dbReference type="PANTHER" id="PTHR35272:SF3">
    <property type="entry name" value="THIOL:DISULFIDE INTERCHANGE PROTEIN DSBC"/>
    <property type="match status" value="1"/>
</dbReference>
<reference evidence="12" key="1">
    <citation type="submission" date="2017-06" db="EMBL/GenBank/DDBJ databases">
        <authorList>
            <person name="Rodrigo-Torres L."/>
            <person name="Arahal R. D."/>
            <person name="Lucena T."/>
        </authorList>
    </citation>
    <scope>NUCLEOTIDE SEQUENCE [LARGE SCALE GENOMIC DNA]</scope>
    <source>
        <strain evidence="12">type strain: CECT 9192</strain>
    </source>
</reference>
<keyword evidence="12" id="KW-1185">Reference proteome</keyword>
<keyword evidence="3 7" id="KW-0732">Signal</keyword>
<evidence type="ECO:0000313" key="10">
    <source>
        <dbReference type="EMBL" id="PSU05558.1"/>
    </source>
</evidence>
<evidence type="ECO:0000256" key="3">
    <source>
        <dbReference type="ARBA" id="ARBA00022729"/>
    </source>
</evidence>
<keyword evidence="6 7" id="KW-0676">Redox-active center</keyword>
<dbReference type="EMBL" id="FYAH01000007">
    <property type="protein sequence ID" value="SMY17755.1"/>
    <property type="molecule type" value="Genomic_DNA"/>
</dbReference>
<dbReference type="NCBIfam" id="NF008129">
    <property type="entry name" value="PRK10877.1"/>
    <property type="match status" value="1"/>
</dbReference>
<dbReference type="InterPro" id="IPR051470">
    <property type="entry name" value="Thiol:disulfide_interchange"/>
</dbReference>
<evidence type="ECO:0000256" key="4">
    <source>
        <dbReference type="ARBA" id="ARBA00022764"/>
    </source>
</evidence>
<feature type="signal peptide" evidence="7">
    <location>
        <begin position="1"/>
        <end position="22"/>
    </location>
</feature>
<feature type="chain" id="PRO_5015018627" description="Thiol:disulfide interchange protein" evidence="7">
    <location>
        <begin position="23"/>
        <end position="243"/>
    </location>
</feature>
<dbReference type="OrthoDB" id="12976at2"/>
<proteinExistence type="inferred from homology"/>
<evidence type="ECO:0000256" key="2">
    <source>
        <dbReference type="ARBA" id="ARBA00009813"/>
    </source>
</evidence>
<dbReference type="AlphaFoldDB" id="A0A1B8HXC7"/>
<dbReference type="InterPro" id="IPR012336">
    <property type="entry name" value="Thioredoxin-like_fold"/>
</dbReference>
<dbReference type="SUPFAM" id="SSF54423">
    <property type="entry name" value="DsbC/DsbG N-terminal domain-like"/>
    <property type="match status" value="1"/>
</dbReference>
<protein>
    <recommendedName>
        <fullName evidence="7">Thiol:disulfide interchange protein</fullName>
    </recommendedName>
</protein>
<keyword evidence="5" id="KW-1015">Disulfide bond</keyword>
<evidence type="ECO:0000259" key="9">
    <source>
        <dbReference type="Pfam" id="PF13098"/>
    </source>
</evidence>
<dbReference type="SUPFAM" id="SSF52833">
    <property type="entry name" value="Thioredoxin-like"/>
    <property type="match status" value="1"/>
</dbReference>
<reference evidence="11" key="2">
    <citation type="submission" date="2017-06" db="EMBL/GenBank/DDBJ databases">
        <authorList>
            <person name="Kim H.J."/>
            <person name="Triplett B.A."/>
        </authorList>
    </citation>
    <scope>NUCLEOTIDE SEQUENCE [LARGE SCALE GENOMIC DNA]</scope>
    <source>
        <strain evidence="11">Type strain: CECT 9192</strain>
    </source>
</reference>
<dbReference type="GO" id="GO:0042597">
    <property type="term" value="C:periplasmic space"/>
    <property type="evidence" value="ECO:0007669"/>
    <property type="project" value="UniProtKB-SubCell"/>
</dbReference>
<evidence type="ECO:0000313" key="12">
    <source>
        <dbReference type="Proteomes" id="UP000196485"/>
    </source>
</evidence>
<evidence type="ECO:0000256" key="1">
    <source>
        <dbReference type="ARBA" id="ARBA00004418"/>
    </source>
</evidence>
<dbReference type="Gene3D" id="3.40.30.10">
    <property type="entry name" value="Glutaredoxin"/>
    <property type="match status" value="1"/>
</dbReference>
<reference evidence="10 13" key="3">
    <citation type="submission" date="2018-03" db="EMBL/GenBank/DDBJ databases">
        <title>Whole genome sequencing of Histamine producing bacteria.</title>
        <authorList>
            <person name="Butler K."/>
        </authorList>
    </citation>
    <scope>NUCLEOTIDE SEQUENCE [LARGE SCALE GENOMIC DNA]</scope>
    <source>
        <strain evidence="10 13">DSM 23343</strain>
    </source>
</reference>
<name>A0A1B8HXC7_9GAMM</name>
<accession>A0A1B8HXC7</accession>
<evidence type="ECO:0000313" key="11">
    <source>
        <dbReference type="EMBL" id="SMY17755.1"/>
    </source>
</evidence>
<keyword evidence="10" id="KW-0413">Isomerase</keyword>
<dbReference type="Pfam" id="PF10411">
    <property type="entry name" value="DsbC_N"/>
    <property type="match status" value="1"/>
</dbReference>
<dbReference type="EMBL" id="PYLY01000013">
    <property type="protein sequence ID" value="PSU05558.1"/>
    <property type="molecule type" value="Genomic_DNA"/>
</dbReference>
<feature type="domain" description="Thioredoxin-like fold" evidence="9">
    <location>
        <begin position="111"/>
        <end position="236"/>
    </location>
</feature>
<dbReference type="Proteomes" id="UP000241858">
    <property type="component" value="Unassembled WGS sequence"/>
</dbReference>
<evidence type="ECO:0000256" key="6">
    <source>
        <dbReference type="ARBA" id="ARBA00023284"/>
    </source>
</evidence>
<dbReference type="InterPro" id="IPR033954">
    <property type="entry name" value="DiS-bond_Isoase_DsbC/G"/>
</dbReference>